<dbReference type="GO" id="GO:0003700">
    <property type="term" value="F:DNA-binding transcription factor activity"/>
    <property type="evidence" value="ECO:0007669"/>
    <property type="project" value="InterPro"/>
</dbReference>
<reference evidence="2 3" key="1">
    <citation type="submission" date="2020-04" db="EMBL/GenBank/DDBJ databases">
        <title>MicrobeNet Type strains.</title>
        <authorList>
            <person name="Nicholson A.C."/>
        </authorList>
    </citation>
    <scope>NUCLEOTIDE SEQUENCE [LARGE SCALE GENOMIC DNA]</scope>
    <source>
        <strain evidence="2 3">ATCC BAA-14</strain>
    </source>
</reference>
<dbReference type="SMART" id="SM00347">
    <property type="entry name" value="HTH_MARR"/>
    <property type="match status" value="1"/>
</dbReference>
<dbReference type="Gene3D" id="1.10.10.10">
    <property type="entry name" value="Winged helix-like DNA-binding domain superfamily/Winged helix DNA-binding domain"/>
    <property type="match status" value="1"/>
</dbReference>
<dbReference type="GeneID" id="90159805"/>
<dbReference type="InterPro" id="IPR000835">
    <property type="entry name" value="HTH_MarR-typ"/>
</dbReference>
<accession>A0A846WP74</accession>
<sequence>MPTSNATLLYLVKQLELAVRARMDEVVGGEGLTPVQYTALTVLARRPGLTSAELARNSFVRPQTMARITAVLEERQFVRRETDPHSRRQMRLYLTDHGHETVERLEPAITAIETRMVADLDETEVEALRSALQSSRRALGGSAAH</sequence>
<evidence type="ECO:0000259" key="1">
    <source>
        <dbReference type="PROSITE" id="PS50995"/>
    </source>
</evidence>
<dbReference type="AlphaFoldDB" id="A0A846WP74"/>
<evidence type="ECO:0000313" key="3">
    <source>
        <dbReference type="Proteomes" id="UP000563898"/>
    </source>
</evidence>
<dbReference type="OMA" id="GHELFTD"/>
<dbReference type="Proteomes" id="UP000563898">
    <property type="component" value="Unassembled WGS sequence"/>
</dbReference>
<dbReference type="EMBL" id="JAAXPC010000010">
    <property type="protein sequence ID" value="NKY03448.1"/>
    <property type="molecule type" value="Genomic_DNA"/>
</dbReference>
<organism evidence="2 3">
    <name type="scientific">Gordonia polyisoprenivorans</name>
    <dbReference type="NCBI Taxonomy" id="84595"/>
    <lineage>
        <taxon>Bacteria</taxon>
        <taxon>Bacillati</taxon>
        <taxon>Actinomycetota</taxon>
        <taxon>Actinomycetes</taxon>
        <taxon>Mycobacteriales</taxon>
        <taxon>Gordoniaceae</taxon>
        <taxon>Gordonia</taxon>
    </lineage>
</organism>
<gene>
    <name evidence="2" type="ORF">HGA05_17900</name>
</gene>
<dbReference type="RefSeq" id="WP_006370492.1">
    <property type="nucleotide sequence ID" value="NZ_CP073075.1"/>
</dbReference>
<name>A0A846WP74_9ACTN</name>
<dbReference type="SUPFAM" id="SSF46785">
    <property type="entry name" value="Winged helix' DNA-binding domain"/>
    <property type="match status" value="1"/>
</dbReference>
<dbReference type="InterPro" id="IPR039422">
    <property type="entry name" value="MarR/SlyA-like"/>
</dbReference>
<comment type="caution">
    <text evidence="2">The sequence shown here is derived from an EMBL/GenBank/DDBJ whole genome shotgun (WGS) entry which is preliminary data.</text>
</comment>
<dbReference type="GO" id="GO:0006950">
    <property type="term" value="P:response to stress"/>
    <property type="evidence" value="ECO:0007669"/>
    <property type="project" value="TreeGrafter"/>
</dbReference>
<dbReference type="PROSITE" id="PS50995">
    <property type="entry name" value="HTH_MARR_2"/>
    <property type="match status" value="1"/>
</dbReference>
<evidence type="ECO:0000313" key="2">
    <source>
        <dbReference type="EMBL" id="NKY03448.1"/>
    </source>
</evidence>
<dbReference type="Pfam" id="PF12802">
    <property type="entry name" value="MarR_2"/>
    <property type="match status" value="1"/>
</dbReference>
<dbReference type="InterPro" id="IPR036390">
    <property type="entry name" value="WH_DNA-bd_sf"/>
</dbReference>
<proteinExistence type="predicted"/>
<dbReference type="InterPro" id="IPR036388">
    <property type="entry name" value="WH-like_DNA-bd_sf"/>
</dbReference>
<dbReference type="PANTHER" id="PTHR33164:SF43">
    <property type="entry name" value="HTH-TYPE TRANSCRIPTIONAL REPRESSOR YETL"/>
    <property type="match status" value="1"/>
</dbReference>
<dbReference type="PANTHER" id="PTHR33164">
    <property type="entry name" value="TRANSCRIPTIONAL REGULATOR, MARR FAMILY"/>
    <property type="match status" value="1"/>
</dbReference>
<protein>
    <submittedName>
        <fullName evidence="2">MarR family transcriptional regulator</fullName>
    </submittedName>
</protein>
<feature type="domain" description="HTH marR-type" evidence="1">
    <location>
        <begin position="5"/>
        <end position="137"/>
    </location>
</feature>